<dbReference type="PANTHER" id="PTHR47926:SF524">
    <property type="entry name" value="(WILD MALAYSIAN BANANA) HYPOTHETICAL PROTEIN"/>
    <property type="match status" value="1"/>
</dbReference>
<dbReference type="PANTHER" id="PTHR47926">
    <property type="entry name" value="PENTATRICOPEPTIDE REPEAT-CONTAINING PROTEIN"/>
    <property type="match status" value="1"/>
</dbReference>
<feature type="repeat" description="PPR" evidence="2">
    <location>
        <begin position="439"/>
        <end position="473"/>
    </location>
</feature>
<dbReference type="GO" id="GO:0003723">
    <property type="term" value="F:RNA binding"/>
    <property type="evidence" value="ECO:0007669"/>
    <property type="project" value="InterPro"/>
</dbReference>
<dbReference type="FunFam" id="1.25.40.10:FF:000453">
    <property type="entry name" value="Pentatricopeptide repeat-containing protein mitochondrial"/>
    <property type="match status" value="1"/>
</dbReference>
<dbReference type="AlphaFoldDB" id="A0A6P8CQY1"/>
<dbReference type="PROSITE" id="PS51375">
    <property type="entry name" value="PPR"/>
    <property type="match status" value="4"/>
</dbReference>
<evidence type="ECO:0000256" key="2">
    <source>
        <dbReference type="PROSITE-ProRule" id="PRU00708"/>
    </source>
</evidence>
<dbReference type="InterPro" id="IPR002885">
    <property type="entry name" value="PPR_rpt"/>
</dbReference>
<reference evidence="3" key="1">
    <citation type="journal article" date="2020" name="Plant Biotechnol. J.">
        <title>The pomegranate (Punica granatum L.) draft genome dissects genetic divergence between soft- and hard-seeded cultivars.</title>
        <authorList>
            <person name="Luo X."/>
            <person name="Li H."/>
            <person name="Wu Z."/>
            <person name="Yao W."/>
            <person name="Zhao P."/>
            <person name="Cao D."/>
            <person name="Yu H."/>
            <person name="Li K."/>
            <person name="Poudel K."/>
            <person name="Zhao D."/>
            <person name="Zhang F."/>
            <person name="Xia X."/>
            <person name="Chen L."/>
            <person name="Wang Q."/>
            <person name="Jing D."/>
            <person name="Cao S."/>
        </authorList>
    </citation>
    <scope>NUCLEOTIDE SEQUENCE [LARGE SCALE GENOMIC DNA]</scope>
    <source>
        <strain evidence="3">cv. Tunisia</strain>
    </source>
</reference>
<keyword evidence="1" id="KW-0677">Repeat</keyword>
<dbReference type="GeneID" id="116196681"/>
<organism evidence="3 4">
    <name type="scientific">Punica granatum</name>
    <name type="common">Pomegranate</name>
    <dbReference type="NCBI Taxonomy" id="22663"/>
    <lineage>
        <taxon>Eukaryota</taxon>
        <taxon>Viridiplantae</taxon>
        <taxon>Streptophyta</taxon>
        <taxon>Embryophyta</taxon>
        <taxon>Tracheophyta</taxon>
        <taxon>Spermatophyta</taxon>
        <taxon>Magnoliopsida</taxon>
        <taxon>eudicotyledons</taxon>
        <taxon>Gunneridae</taxon>
        <taxon>Pentapetalae</taxon>
        <taxon>rosids</taxon>
        <taxon>malvids</taxon>
        <taxon>Myrtales</taxon>
        <taxon>Lythraceae</taxon>
        <taxon>Punica</taxon>
    </lineage>
</organism>
<dbReference type="RefSeq" id="XP_031382398.1">
    <property type="nucleotide sequence ID" value="XM_031526538.1"/>
</dbReference>
<dbReference type="Pfam" id="PF01535">
    <property type="entry name" value="PPR"/>
    <property type="match status" value="7"/>
</dbReference>
<dbReference type="Proteomes" id="UP000515151">
    <property type="component" value="Chromosome 2"/>
</dbReference>
<dbReference type="InterPro" id="IPR046960">
    <property type="entry name" value="PPR_At4g14850-like_plant"/>
</dbReference>
<dbReference type="Pfam" id="PF13041">
    <property type="entry name" value="PPR_2"/>
    <property type="match status" value="1"/>
</dbReference>
<dbReference type="GO" id="GO:0009451">
    <property type="term" value="P:RNA modification"/>
    <property type="evidence" value="ECO:0007669"/>
    <property type="project" value="InterPro"/>
</dbReference>
<dbReference type="FunFam" id="1.25.40.10:FF:001392">
    <property type="entry name" value="Pentatricopeptide repeat-containing protein, mitochondrial isoform A"/>
    <property type="match status" value="1"/>
</dbReference>
<dbReference type="Gene3D" id="1.25.40.10">
    <property type="entry name" value="Tetratricopeptide repeat domain"/>
    <property type="match status" value="4"/>
</dbReference>
<dbReference type="InterPro" id="IPR011990">
    <property type="entry name" value="TPR-like_helical_dom_sf"/>
</dbReference>
<feature type="repeat" description="PPR" evidence="2">
    <location>
        <begin position="577"/>
        <end position="612"/>
    </location>
</feature>
<dbReference type="InterPro" id="IPR046848">
    <property type="entry name" value="E_motif"/>
</dbReference>
<dbReference type="FunFam" id="1.25.40.10:FF:000573">
    <property type="entry name" value="Pentatricopeptide repeat-containing protein mitochondrial"/>
    <property type="match status" value="1"/>
</dbReference>
<dbReference type="SUPFAM" id="SSF48452">
    <property type="entry name" value="TPR-like"/>
    <property type="match status" value="1"/>
</dbReference>
<sequence length="780" mass="86181">MIARRPSVRALLRTTHQPPIDIKNFHSSKHANQLFDRSFPSNILSVNRSMLEHIHKNRPGRSLDIFRGQLQLGFSGNVDEATVAVALKACNGDLGLGCQLHGFAISSGFVSFTTVSNSLMNLYFKAGTLDSALNIFENIDDPDVVSWNTVLSGSRDSESAFAVALAMNRKGVSFDAVTYTKLLSYCLDLEGFLFGLQLHCPAMKCGLDCEVFVANALITLYARQGLLVDGRKVFDEMPTHDLVSWGAMISGYTQEGNYGSESIRLLIRMLREGMRPDHVSLTGAVSACSQEGNFELGRQIHGLSVKIGQGKHTSVCNILMAIYSKAQATEDVKLVFKNMLERNVISWTTMISADEREAVSLFNSMRWEGICPNDVTFVGLLHSITSRNLVPEGRMVHGYCIRTGFTSELNVSNCLITMYAKFEEMESAKRVFEEAPSREIISWNALISGYAQNGMCQEALEMYFSAIMESFQPNPYTFGSALSAIGSAESISLRQGQRCHSHIIKLGLDSNSIVSGSLLDMYAKRGSISESLSVFSQTSRRSQFAWTAIISAHARHGDYDSAMELFKEMEEEGVKPDLITYLSVLTACGRKGMVDVGREVFKSMIRDHSIEPSHEHYSCMVDMLGRAGQLNEAEELLGQTPGGPRLSALQSLLGACRVHGNMEMAERVVDALMEIEPMESGSYVLMSNLYAEKGHWEKVAEIRKGMRERGVVKEIGFSWVDDGSLSLHGFSSGDMSHPQSDDIFSMAHCLGLEMQFLREKDDGEDSCNISSTREESLASL</sequence>
<dbReference type="Pfam" id="PF20431">
    <property type="entry name" value="E_motif"/>
    <property type="match status" value="1"/>
</dbReference>
<dbReference type="OrthoDB" id="185373at2759"/>
<gene>
    <name evidence="4" type="primary">LOC116196681</name>
</gene>
<feature type="repeat" description="PPR" evidence="2">
    <location>
        <begin position="241"/>
        <end position="276"/>
    </location>
</feature>
<dbReference type="FunFam" id="1.25.40.10:FF:000196">
    <property type="entry name" value="Pentatricopeptide repeat-containing protein At4g14850"/>
    <property type="match status" value="1"/>
</dbReference>
<evidence type="ECO:0000313" key="3">
    <source>
        <dbReference type="Proteomes" id="UP000515151"/>
    </source>
</evidence>
<proteinExistence type="predicted"/>
<name>A0A6P8CQY1_PUNGR</name>
<keyword evidence="3" id="KW-1185">Reference proteome</keyword>
<accession>A0A6P8CQY1</accession>
<reference evidence="4" key="2">
    <citation type="submission" date="2025-08" db="UniProtKB">
        <authorList>
            <consortium name="RefSeq"/>
        </authorList>
    </citation>
    <scope>IDENTIFICATION</scope>
    <source>
        <tissue evidence="4">Leaf</tissue>
    </source>
</reference>
<protein>
    <submittedName>
        <fullName evidence="4">Pentatricopeptide repeat-containing protein At4g32430, mitochondrial</fullName>
    </submittedName>
</protein>
<dbReference type="NCBIfam" id="TIGR00756">
    <property type="entry name" value="PPR"/>
    <property type="match status" value="4"/>
</dbReference>
<feature type="repeat" description="PPR" evidence="2">
    <location>
        <begin position="542"/>
        <end position="576"/>
    </location>
</feature>
<evidence type="ECO:0000256" key="1">
    <source>
        <dbReference type="ARBA" id="ARBA00022737"/>
    </source>
</evidence>
<evidence type="ECO:0000313" key="4">
    <source>
        <dbReference type="RefSeq" id="XP_031382398.1"/>
    </source>
</evidence>